<comment type="subunit">
    <text evidence="4 9">Homodimer.</text>
</comment>
<feature type="modified residue" description="N6-(pyridoxal phosphate)lysine" evidence="9">
    <location>
        <position position="228"/>
    </location>
</feature>
<proteinExistence type="inferred from homology"/>
<dbReference type="GO" id="GO:0000105">
    <property type="term" value="P:L-histidine biosynthetic process"/>
    <property type="evidence" value="ECO:0007669"/>
    <property type="project" value="UniProtKB-UniRule"/>
</dbReference>
<comment type="cofactor">
    <cofactor evidence="1 9">
        <name>pyridoxal 5'-phosphate</name>
        <dbReference type="ChEBI" id="CHEBI:597326"/>
    </cofactor>
</comment>
<keyword evidence="7 9" id="KW-0663">Pyridoxal phosphate</keyword>
<keyword evidence="9" id="KW-0368">Histidine biosynthesis</keyword>
<feature type="domain" description="Aminotransferase class I/classII large" evidence="10">
    <location>
        <begin position="37"/>
        <end position="360"/>
    </location>
</feature>
<evidence type="ECO:0000256" key="5">
    <source>
        <dbReference type="ARBA" id="ARBA00022576"/>
    </source>
</evidence>
<dbReference type="Gene3D" id="3.40.640.10">
    <property type="entry name" value="Type I PLP-dependent aspartate aminotransferase-like (Major domain)"/>
    <property type="match status" value="1"/>
</dbReference>
<evidence type="ECO:0000256" key="8">
    <source>
        <dbReference type="ARBA" id="ARBA00047481"/>
    </source>
</evidence>
<dbReference type="GO" id="GO:0030170">
    <property type="term" value="F:pyridoxal phosphate binding"/>
    <property type="evidence" value="ECO:0007669"/>
    <property type="project" value="InterPro"/>
</dbReference>
<dbReference type="PANTHER" id="PTHR43643:SF3">
    <property type="entry name" value="HISTIDINOL-PHOSPHATE AMINOTRANSFERASE"/>
    <property type="match status" value="1"/>
</dbReference>
<evidence type="ECO:0000256" key="7">
    <source>
        <dbReference type="ARBA" id="ARBA00022898"/>
    </source>
</evidence>
<dbReference type="EMBL" id="CP059319">
    <property type="protein sequence ID" value="QTH23847.1"/>
    <property type="molecule type" value="Genomic_DNA"/>
</dbReference>
<dbReference type="PANTHER" id="PTHR43643">
    <property type="entry name" value="HISTIDINOL-PHOSPHATE AMINOTRANSFERASE 2"/>
    <property type="match status" value="1"/>
</dbReference>
<dbReference type="GO" id="GO:0004400">
    <property type="term" value="F:histidinol-phosphate transaminase activity"/>
    <property type="evidence" value="ECO:0007669"/>
    <property type="project" value="UniProtKB-UniRule"/>
</dbReference>
<reference evidence="11" key="1">
    <citation type="submission" date="2020-07" db="EMBL/GenBank/DDBJ databases">
        <authorList>
            <person name="Camacho E."/>
        </authorList>
    </citation>
    <scope>NUCLEOTIDE SEQUENCE</scope>
    <source>
        <strain evidence="11">MPO218</strain>
    </source>
</reference>
<dbReference type="InterPro" id="IPR015424">
    <property type="entry name" value="PyrdxlP-dep_Trfase"/>
</dbReference>
<evidence type="ECO:0000256" key="2">
    <source>
        <dbReference type="ARBA" id="ARBA00005011"/>
    </source>
</evidence>
<protein>
    <recommendedName>
        <fullName evidence="9">Histidinol-phosphate aminotransferase</fullName>
        <ecNumber evidence="9">2.6.1.9</ecNumber>
    </recommendedName>
    <alternativeName>
        <fullName evidence="9">Imidazole acetol-phosphate transaminase</fullName>
    </alternativeName>
</protein>
<evidence type="ECO:0000313" key="11">
    <source>
        <dbReference type="EMBL" id="QTH23847.1"/>
    </source>
</evidence>
<dbReference type="Pfam" id="PF00155">
    <property type="entry name" value="Aminotran_1_2"/>
    <property type="match status" value="1"/>
</dbReference>
<dbReference type="Proteomes" id="UP000664914">
    <property type="component" value="Chromosome"/>
</dbReference>
<evidence type="ECO:0000259" key="10">
    <source>
        <dbReference type="Pfam" id="PF00155"/>
    </source>
</evidence>
<dbReference type="AlphaFoldDB" id="A0A975HFX3"/>
<dbReference type="HAMAP" id="MF_01023">
    <property type="entry name" value="HisC_aminotrans_2"/>
    <property type="match status" value="1"/>
</dbReference>
<evidence type="ECO:0000256" key="3">
    <source>
        <dbReference type="ARBA" id="ARBA00007970"/>
    </source>
</evidence>
<comment type="pathway">
    <text evidence="2 9">Amino-acid biosynthesis; L-histidine biosynthesis; L-histidine from 5-phospho-alpha-D-ribose 1-diphosphate: step 7/9.</text>
</comment>
<dbReference type="SUPFAM" id="SSF53383">
    <property type="entry name" value="PLP-dependent transferases"/>
    <property type="match status" value="1"/>
</dbReference>
<dbReference type="InterPro" id="IPR015421">
    <property type="entry name" value="PyrdxlP-dep_Trfase_major"/>
</dbReference>
<dbReference type="InterPro" id="IPR050106">
    <property type="entry name" value="HistidinolP_aminotransfase"/>
</dbReference>
<comment type="similarity">
    <text evidence="3 9">Belongs to the class-II pyridoxal-phosphate-dependent aminotransferase family. Histidinol-phosphate aminotransferase subfamily.</text>
</comment>
<dbReference type="NCBIfam" id="TIGR01141">
    <property type="entry name" value="hisC"/>
    <property type="match status" value="1"/>
</dbReference>
<accession>A0A975HFX3</accession>
<sequence>MSDFGFPLAHVASIPPYPPGRPIDAVAREFGLDPAAIVKLASNENPLGCSPRATEALATAAAETHLYPDFDCYALKQALAAHLGVPATHVLPAAGSSELISLVARAFLDGDRKAVIPQYAFQAYEGAIGSVGAEAVVVPVRGWQADLDAMLAAVDDRVHLIYLATPNNPTGTVVPTADLERFVEALPPHVLLVLDEAYREFLPPEQQPDIARLFARRRNLLVMRTFSKVHGLAALRVGYGIGDPELLGLLRRLQLPFSVGAPAQAAAIAALGDAEFVERGRRENAAERQRMEERFAALGIEHVPSFGNFVLARTGAGPATAQALMRRGVIVRPVAGSGLVDWIRVSVGTARENDIFFEKLDDVRADAKKAAVA</sequence>
<evidence type="ECO:0000256" key="1">
    <source>
        <dbReference type="ARBA" id="ARBA00001933"/>
    </source>
</evidence>
<evidence type="ECO:0000313" key="12">
    <source>
        <dbReference type="Proteomes" id="UP000664914"/>
    </source>
</evidence>
<reference evidence="11" key="2">
    <citation type="submission" date="2021-04" db="EMBL/GenBank/DDBJ databases">
        <title>Isolation and genomic analysis of the ibuprofen-degrading bacterium Sphingomonas strain MPO218.</title>
        <authorList>
            <person name="Aulestia M."/>
            <person name="Flores A."/>
            <person name="Mangas E.L."/>
            <person name="Perez-Pulido A.J."/>
            <person name="Santero E."/>
            <person name="Camacho E.M."/>
        </authorList>
    </citation>
    <scope>NUCLEOTIDE SEQUENCE</scope>
    <source>
        <strain evidence="11">MPO218</strain>
    </source>
</reference>
<gene>
    <name evidence="9" type="primary">hisC</name>
    <name evidence="11" type="ORF">HRJ34_10240</name>
</gene>
<dbReference type="EC" id="2.6.1.9" evidence="9"/>
<evidence type="ECO:0000256" key="9">
    <source>
        <dbReference type="HAMAP-Rule" id="MF_01023"/>
    </source>
</evidence>
<keyword evidence="6 9" id="KW-0808">Transferase</keyword>
<dbReference type="InterPro" id="IPR015422">
    <property type="entry name" value="PyrdxlP-dep_Trfase_small"/>
</dbReference>
<comment type="catalytic activity">
    <reaction evidence="8 9">
        <text>L-histidinol phosphate + 2-oxoglutarate = 3-(imidazol-4-yl)-2-oxopropyl phosphate + L-glutamate</text>
        <dbReference type="Rhea" id="RHEA:23744"/>
        <dbReference type="ChEBI" id="CHEBI:16810"/>
        <dbReference type="ChEBI" id="CHEBI:29985"/>
        <dbReference type="ChEBI" id="CHEBI:57766"/>
        <dbReference type="ChEBI" id="CHEBI:57980"/>
        <dbReference type="EC" id="2.6.1.9"/>
    </reaction>
</comment>
<dbReference type="InterPro" id="IPR004839">
    <property type="entry name" value="Aminotransferase_I/II_large"/>
</dbReference>
<dbReference type="RefSeq" id="WP_208634010.1">
    <property type="nucleotide sequence ID" value="NZ_CP059319.1"/>
</dbReference>
<dbReference type="InterPro" id="IPR005861">
    <property type="entry name" value="HisP_aminotrans"/>
</dbReference>
<keyword evidence="5 9" id="KW-0032">Aminotransferase</keyword>
<dbReference type="Gene3D" id="3.90.1150.10">
    <property type="entry name" value="Aspartate Aminotransferase, domain 1"/>
    <property type="match status" value="1"/>
</dbReference>
<evidence type="ECO:0000256" key="4">
    <source>
        <dbReference type="ARBA" id="ARBA00011738"/>
    </source>
</evidence>
<evidence type="ECO:0000256" key="6">
    <source>
        <dbReference type="ARBA" id="ARBA00022679"/>
    </source>
</evidence>
<organism evidence="11 12">
    <name type="scientific">Rhizorhabdus wittichii</name>
    <dbReference type="NCBI Taxonomy" id="160791"/>
    <lineage>
        <taxon>Bacteria</taxon>
        <taxon>Pseudomonadati</taxon>
        <taxon>Pseudomonadota</taxon>
        <taxon>Alphaproteobacteria</taxon>
        <taxon>Sphingomonadales</taxon>
        <taxon>Sphingomonadaceae</taxon>
        <taxon>Rhizorhabdus</taxon>
    </lineage>
</organism>
<name>A0A975HFX3_9SPHN</name>
<dbReference type="CDD" id="cd00609">
    <property type="entry name" value="AAT_like"/>
    <property type="match status" value="1"/>
</dbReference>
<keyword evidence="9" id="KW-0028">Amino-acid biosynthesis</keyword>